<dbReference type="VEuPathDB" id="TriTrypDB:LPMP_280460"/>
<proteinExistence type="predicted"/>
<evidence type="ECO:0000313" key="2">
    <source>
        <dbReference type="EMBL" id="AIN99680.1"/>
    </source>
</evidence>
<dbReference type="OrthoDB" id="272495at2759"/>
<protein>
    <submittedName>
        <fullName evidence="2">Uncharacterized protein</fullName>
    </submittedName>
</protein>
<organism evidence="2 3">
    <name type="scientific">Leishmania panamensis</name>
    <dbReference type="NCBI Taxonomy" id="5679"/>
    <lineage>
        <taxon>Eukaryota</taxon>
        <taxon>Discoba</taxon>
        <taxon>Euglenozoa</taxon>
        <taxon>Kinetoplastea</taxon>
        <taxon>Metakinetoplastina</taxon>
        <taxon>Trypanosomatida</taxon>
        <taxon>Trypanosomatidae</taxon>
        <taxon>Leishmaniinae</taxon>
        <taxon>Leishmania</taxon>
        <taxon>Leishmania guyanensis species complex</taxon>
    </lineage>
</organism>
<sequence>MDLNDFLRNTKTAAADDKVDVRTLLSGHKRFADAEEVPSVASSSGVDANRKRSRRSGTVEGLNIQAAQEALVLDRCNTSAQAQQQRAKADLLSEQAAARMVHQVLEYVMQVELGGRHNAAKGSNAPFVPSVAQLAAEQAMWTPAAGYVIHHVVPATFDTSPQTLDLLMSVTEKERAPDGVRALRGTLHVCDTERDLVGGVRTGMAPHLRAHVLDVLEKGLRGQAWLRDDAAVTTQISALGKSMTPDKGPSSVLLFGNSATAPGAVSAATSNARGTVSAAAVEPKPSSSSFSLAAFLNAHDGTSSSSDVEDP</sequence>
<feature type="region of interest" description="Disordered" evidence="1">
    <location>
        <begin position="36"/>
        <end position="59"/>
    </location>
</feature>
<accession>A0A088RUY4</accession>
<reference evidence="2 3" key="1">
    <citation type="journal article" date="2015" name="Sci. Rep.">
        <title>The genome of Leishmania panamensis: insights into genomics of the L. (Viannia) subgenus.</title>
        <authorList>
            <person name="Llanes A."/>
            <person name="Restrepo C.M."/>
            <person name="Vecchio G.D."/>
            <person name="Anguizola F.J."/>
            <person name="Lleonart R."/>
        </authorList>
    </citation>
    <scope>NUCLEOTIDE SEQUENCE [LARGE SCALE GENOMIC DNA]</scope>
    <source>
        <strain evidence="2 3">MHOM/PA/94/PSC-1</strain>
    </source>
</reference>
<dbReference type="AlphaFoldDB" id="A0A088RUY4"/>
<dbReference type="eggNOG" id="ENOG502SBDE">
    <property type="taxonomic scope" value="Eukaryota"/>
</dbReference>
<dbReference type="EMBL" id="CP009397">
    <property type="protein sequence ID" value="AIN99680.1"/>
    <property type="molecule type" value="Genomic_DNA"/>
</dbReference>
<dbReference type="RefSeq" id="XP_010700387.1">
    <property type="nucleotide sequence ID" value="XM_010702085.1"/>
</dbReference>
<evidence type="ECO:0000313" key="3">
    <source>
        <dbReference type="Proteomes" id="UP000063063"/>
    </source>
</evidence>
<dbReference type="GeneID" id="22576491"/>
<dbReference type="VEuPathDB" id="TriTrypDB:LPAL13_280010000"/>
<gene>
    <name evidence="2" type="ORF">LPMP_280460</name>
</gene>
<dbReference type="KEGG" id="lpan:LPMP_280460"/>
<evidence type="ECO:0000256" key="1">
    <source>
        <dbReference type="SAM" id="MobiDB-lite"/>
    </source>
</evidence>
<name>A0A088RUY4_LEIPA</name>
<keyword evidence="3" id="KW-1185">Reference proteome</keyword>
<dbReference type="Proteomes" id="UP000063063">
    <property type="component" value="Chromosome 28"/>
</dbReference>